<dbReference type="Proteomes" id="UP000030021">
    <property type="component" value="Unassembled WGS sequence"/>
</dbReference>
<dbReference type="Pfam" id="PF00004">
    <property type="entry name" value="AAA"/>
    <property type="match status" value="1"/>
</dbReference>
<evidence type="ECO:0000256" key="2">
    <source>
        <dbReference type="ARBA" id="ARBA00008675"/>
    </source>
</evidence>
<dbReference type="InterPro" id="IPR050130">
    <property type="entry name" value="ClpA_ClpB"/>
</dbReference>
<dbReference type="Pfam" id="PF10431">
    <property type="entry name" value="ClpB_D2-small"/>
    <property type="match status" value="1"/>
</dbReference>
<dbReference type="GO" id="GO:0042026">
    <property type="term" value="P:protein refolding"/>
    <property type="evidence" value="ECO:0007669"/>
    <property type="project" value="UniProtKB-UniRule"/>
</dbReference>
<dbReference type="EMBL" id="AONH01000001">
    <property type="protein sequence ID" value="KGM89450.1"/>
    <property type="molecule type" value="Genomic_DNA"/>
</dbReference>
<dbReference type="GO" id="GO:0005524">
    <property type="term" value="F:ATP binding"/>
    <property type="evidence" value="ECO:0007669"/>
    <property type="project" value="UniProtKB-UniRule"/>
</dbReference>
<comment type="subcellular location">
    <subcellularLocation>
        <location evidence="1 13">Cytoplasm</location>
    </subcellularLocation>
</comment>
<dbReference type="SMART" id="SM00382">
    <property type="entry name" value="AAA"/>
    <property type="match status" value="2"/>
</dbReference>
<dbReference type="InterPro" id="IPR003959">
    <property type="entry name" value="ATPase_AAA_core"/>
</dbReference>
<dbReference type="Pfam" id="PF07724">
    <property type="entry name" value="AAA_2"/>
    <property type="match status" value="1"/>
</dbReference>
<keyword evidence="13" id="KW-0963">Cytoplasm</keyword>
<keyword evidence="5 12" id="KW-0547">Nucleotide-binding</keyword>
<dbReference type="FunFam" id="3.40.50.300:FF:000120">
    <property type="entry name" value="ATP-dependent chaperone ClpB"/>
    <property type="match status" value="1"/>
</dbReference>
<evidence type="ECO:0000256" key="6">
    <source>
        <dbReference type="ARBA" id="ARBA00022840"/>
    </source>
</evidence>
<evidence type="ECO:0000256" key="9">
    <source>
        <dbReference type="ARBA" id="ARBA00025613"/>
    </source>
</evidence>
<evidence type="ECO:0000256" key="8">
    <source>
        <dbReference type="ARBA" id="ARBA00023186"/>
    </source>
</evidence>
<sequence>MDFNKFTERSRGFIQAAQTIAMRESHQKLSPEHILKALLDDPEGLASNLIKRADGAPERVTQANDIALAKIPRVSGDAGQTYMDQQTGKVLAEAEKLAQKAGDSFVPVERILTALALVKSPAKDALEAGAVSAQKLNEAINDIRKGRTADSASAEDTYEALEKYARDLTKAAREGKIDPIIGRDDEIRRAMQVLSRRTKNNPVLIGEPGVGKTAIAEGLALRIVNGDVPESLRNKRLLSLDMGALIAGAKYRGEFEERLKGVLNEVTQAAGEIILFIDEMHTLVGAGKADGAMDAANLIKPALARGELHCIGATTLDEYRKHVEKDAALARRFQPLVVEEPTVEDTISILRGIKEKYELHHGVRISDSALVAAATLSHRYITDRFLPDKAIDLMDEAASRLRMEVDSKPEELDALDREILQKQIEAEALKKEDDAASRDRLEKLEKELGDLQERSSEMTAKWQAERDKLAGARDLKEQLDRARAELDIAKREGNLARAGELSYGVIPGLEKQLSEAETQGDDGVMVEEAVRPEQIAQVVERWTGIPTAKMLEGERDKLLGMEDNLHRRVIGQNTAVKAVANAVRRARAGLNDEGRPLGSFLFLGPTGVGKTELTKAVAEFLFDDDSAMVRIDMSEFMEKHSVSRLIGAPPGYVGYDEGGVLTEAVRRRPYQVVLFDEVEKAHPEVFNVLLQVLDDGVLTDGQGRTVDFKQTLIILTSNLGSQALSQLPEGADAASAKRDVMDAVRAHFRPEFLNRLDEIVVFDRLTRPQMDGIVDIQMARLLKRLAARKIQLELDDSARKWLADEGYDLVYGARPLKRVIQRALQDPLAEALLSGDILDGAVVPVTAGPEGLIIGNRVGSTTQEPPKDAVVH</sequence>
<dbReference type="InterPro" id="IPR019489">
    <property type="entry name" value="Clp_ATPase_C"/>
</dbReference>
<evidence type="ECO:0000256" key="1">
    <source>
        <dbReference type="ARBA" id="ARBA00004496"/>
    </source>
</evidence>
<dbReference type="PANTHER" id="PTHR11638">
    <property type="entry name" value="ATP-DEPENDENT CLP PROTEASE"/>
    <property type="match status" value="1"/>
</dbReference>
<keyword evidence="8 12" id="KW-0143">Chaperone</keyword>
<evidence type="ECO:0000256" key="3">
    <source>
        <dbReference type="ARBA" id="ARBA00017574"/>
    </source>
</evidence>
<dbReference type="Pfam" id="PF17871">
    <property type="entry name" value="AAA_lid_9"/>
    <property type="match status" value="1"/>
</dbReference>
<organism evidence="15 16">
    <name type="scientific">Roseovarius mucosus DSM 17069</name>
    <dbReference type="NCBI Taxonomy" id="1288298"/>
    <lineage>
        <taxon>Bacteria</taxon>
        <taxon>Pseudomonadati</taxon>
        <taxon>Pseudomonadota</taxon>
        <taxon>Alphaproteobacteria</taxon>
        <taxon>Rhodobacterales</taxon>
        <taxon>Roseobacteraceae</taxon>
        <taxon>Roseovarius</taxon>
    </lineage>
</organism>
<dbReference type="InterPro" id="IPR001270">
    <property type="entry name" value="ClpA/B"/>
</dbReference>
<dbReference type="FunFam" id="3.40.50.300:FF:000025">
    <property type="entry name" value="ATP-dependent Clp protease subunit"/>
    <property type="match status" value="1"/>
</dbReference>
<dbReference type="InterPro" id="IPR017730">
    <property type="entry name" value="Chaperonin_ClpB"/>
</dbReference>
<dbReference type="HOGENOM" id="CLU_005070_4_1_5"/>
<dbReference type="InterPro" id="IPR004176">
    <property type="entry name" value="Clp_R_N"/>
</dbReference>
<dbReference type="GO" id="GO:0016887">
    <property type="term" value="F:ATP hydrolysis activity"/>
    <property type="evidence" value="ECO:0007669"/>
    <property type="project" value="InterPro"/>
</dbReference>
<feature type="domain" description="Clp R" evidence="14">
    <location>
        <begin position="3"/>
        <end position="146"/>
    </location>
</feature>
<dbReference type="PROSITE" id="PS00870">
    <property type="entry name" value="CLPAB_1"/>
    <property type="match status" value="1"/>
</dbReference>
<dbReference type="InterPro" id="IPR028299">
    <property type="entry name" value="ClpA/B_CS2"/>
</dbReference>
<dbReference type="GO" id="GO:0005737">
    <property type="term" value="C:cytoplasm"/>
    <property type="evidence" value="ECO:0007669"/>
    <property type="project" value="UniProtKB-SubCell"/>
</dbReference>
<evidence type="ECO:0000256" key="5">
    <source>
        <dbReference type="ARBA" id="ARBA00022741"/>
    </source>
</evidence>
<evidence type="ECO:0000256" key="13">
    <source>
        <dbReference type="RuleBase" id="RU362034"/>
    </source>
</evidence>
<evidence type="ECO:0000256" key="10">
    <source>
        <dbReference type="ARBA" id="ARBA00026057"/>
    </source>
</evidence>
<evidence type="ECO:0000256" key="12">
    <source>
        <dbReference type="RuleBase" id="RU004432"/>
    </source>
</evidence>
<dbReference type="RefSeq" id="WP_037275899.1">
    <property type="nucleotide sequence ID" value="NZ_KN293991.1"/>
</dbReference>
<evidence type="ECO:0000256" key="11">
    <source>
        <dbReference type="PROSITE-ProRule" id="PRU01251"/>
    </source>
</evidence>
<evidence type="ECO:0000256" key="4">
    <source>
        <dbReference type="ARBA" id="ARBA00022737"/>
    </source>
</evidence>
<keyword evidence="4 11" id="KW-0677">Repeat</keyword>
<dbReference type="PROSITE" id="PS00871">
    <property type="entry name" value="CLPAB_2"/>
    <property type="match status" value="1"/>
</dbReference>
<name>A0A0A0HQB6_9RHOB</name>
<dbReference type="CDD" id="cd19499">
    <property type="entry name" value="RecA-like_ClpB_Hsp104-like"/>
    <property type="match status" value="1"/>
</dbReference>
<dbReference type="PATRIC" id="fig|1288298.3.peg.41"/>
<dbReference type="InterPro" id="IPR036628">
    <property type="entry name" value="Clp_N_dom_sf"/>
</dbReference>
<comment type="subunit">
    <text evidence="10">Homohexamer. The oligomerization is ATP-dependent.</text>
</comment>
<comment type="subunit">
    <text evidence="13">Homohexamer; The oligomerization is ATP-dependent.</text>
</comment>
<dbReference type="PRINTS" id="PR00300">
    <property type="entry name" value="CLPPROTEASEA"/>
</dbReference>
<evidence type="ECO:0000256" key="7">
    <source>
        <dbReference type="ARBA" id="ARBA00023054"/>
    </source>
</evidence>
<dbReference type="InterPro" id="IPR041546">
    <property type="entry name" value="ClpA/ClpB_AAA_lid"/>
</dbReference>
<dbReference type="SMART" id="SM01086">
    <property type="entry name" value="ClpB_D2-small"/>
    <property type="match status" value="1"/>
</dbReference>
<evidence type="ECO:0000259" key="14">
    <source>
        <dbReference type="PROSITE" id="PS51903"/>
    </source>
</evidence>
<dbReference type="Gene3D" id="3.40.50.300">
    <property type="entry name" value="P-loop containing nucleotide triphosphate hydrolases"/>
    <property type="match status" value="3"/>
</dbReference>
<feature type="coiled-coil region" evidence="13">
    <location>
        <begin position="412"/>
        <end position="492"/>
    </location>
</feature>
<reference evidence="15 16" key="1">
    <citation type="submission" date="2013-01" db="EMBL/GenBank/DDBJ databases">
        <authorList>
            <person name="Fiebig A."/>
            <person name="Goeker M."/>
            <person name="Klenk H.-P.P."/>
        </authorList>
    </citation>
    <scope>NUCLEOTIDE SEQUENCE [LARGE SCALE GENOMIC DNA]</scope>
    <source>
        <strain evidence="15 16">DSM 17069</strain>
    </source>
</reference>
<comment type="function">
    <text evidence="9">Part of a stress-induced multi-chaperone system, it is involved in the recovery of the cell from heat-induced damage, in cooperation with DnaK, DnaJ and GrpE. Acts before DnaK, in the processing of protein aggregates. Protein binding stimulates the ATPase activity; ATP hydrolysis unfolds the denatured protein aggregates, which probably helps expose new hydrophobic binding sites on the surface of ClpB-bound aggregates, contributing to the solubilization and refolding of denatured protein aggregates by DnaK.</text>
</comment>
<dbReference type="Gene3D" id="1.10.1780.10">
    <property type="entry name" value="Clp, N-terminal domain"/>
    <property type="match status" value="1"/>
</dbReference>
<dbReference type="PANTHER" id="PTHR11638:SF18">
    <property type="entry name" value="HEAT SHOCK PROTEIN 104"/>
    <property type="match status" value="1"/>
</dbReference>
<evidence type="ECO:0000313" key="16">
    <source>
        <dbReference type="Proteomes" id="UP000030021"/>
    </source>
</evidence>
<keyword evidence="13" id="KW-0346">Stress response</keyword>
<gene>
    <name evidence="13" type="primary">clpB</name>
    <name evidence="15" type="ORF">rosmuc_00041</name>
</gene>
<dbReference type="InterPro" id="IPR003593">
    <property type="entry name" value="AAA+_ATPase"/>
</dbReference>
<dbReference type="SUPFAM" id="SSF81923">
    <property type="entry name" value="Double Clp-N motif"/>
    <property type="match status" value="1"/>
</dbReference>
<dbReference type="GO" id="GO:0034605">
    <property type="term" value="P:cellular response to heat"/>
    <property type="evidence" value="ECO:0007669"/>
    <property type="project" value="TreeGrafter"/>
</dbReference>
<dbReference type="CDD" id="cd00009">
    <property type="entry name" value="AAA"/>
    <property type="match status" value="1"/>
</dbReference>
<evidence type="ECO:0000313" key="15">
    <source>
        <dbReference type="EMBL" id="KGM89450.1"/>
    </source>
</evidence>
<dbReference type="OrthoDB" id="9803641at2"/>
<keyword evidence="7 13" id="KW-0175">Coiled coil</keyword>
<proteinExistence type="inferred from homology"/>
<comment type="similarity">
    <text evidence="2 12">Belongs to the ClpA/ClpB family.</text>
</comment>
<dbReference type="AlphaFoldDB" id="A0A0A0HQB6"/>
<protein>
    <recommendedName>
        <fullName evidence="3 13">Chaperone protein ClpB</fullName>
    </recommendedName>
</protein>
<dbReference type="Gene3D" id="1.10.8.60">
    <property type="match status" value="1"/>
</dbReference>
<dbReference type="Pfam" id="PF02861">
    <property type="entry name" value="Clp_N"/>
    <property type="match status" value="1"/>
</dbReference>
<dbReference type="NCBIfam" id="TIGR03346">
    <property type="entry name" value="chaperone_ClpB"/>
    <property type="match status" value="1"/>
</dbReference>
<comment type="caution">
    <text evidence="15">The sequence shown here is derived from an EMBL/GenBank/DDBJ whole genome shotgun (WGS) entry which is preliminary data.</text>
</comment>
<dbReference type="eggNOG" id="COG0542">
    <property type="taxonomic scope" value="Bacteria"/>
</dbReference>
<dbReference type="SUPFAM" id="SSF52540">
    <property type="entry name" value="P-loop containing nucleoside triphosphate hydrolases"/>
    <property type="match status" value="2"/>
</dbReference>
<dbReference type="PROSITE" id="PS51903">
    <property type="entry name" value="CLP_R"/>
    <property type="match status" value="1"/>
</dbReference>
<accession>A0A0A0HQB6</accession>
<dbReference type="InterPro" id="IPR018368">
    <property type="entry name" value="ClpA/B_CS1"/>
</dbReference>
<dbReference type="STRING" id="215743.ROSMUCSMR3_02229"/>
<keyword evidence="6 12" id="KW-0067">ATP-binding</keyword>
<dbReference type="InterPro" id="IPR027417">
    <property type="entry name" value="P-loop_NTPase"/>
</dbReference>
<dbReference type="FunFam" id="3.40.50.300:FF:000010">
    <property type="entry name" value="Chaperone clpB 1, putative"/>
    <property type="match status" value="1"/>
</dbReference>